<reference evidence="2 3" key="1">
    <citation type="journal article" date="2008" name="Science">
        <title>The Physcomitrella genome reveals evolutionary insights into the conquest of land by plants.</title>
        <authorList>
            <person name="Rensing S."/>
            <person name="Lang D."/>
            <person name="Zimmer A."/>
            <person name="Terry A."/>
            <person name="Salamov A."/>
            <person name="Shapiro H."/>
            <person name="Nishiyama T."/>
            <person name="Perroud P.-F."/>
            <person name="Lindquist E."/>
            <person name="Kamisugi Y."/>
            <person name="Tanahashi T."/>
            <person name="Sakakibara K."/>
            <person name="Fujita T."/>
            <person name="Oishi K."/>
            <person name="Shin-I T."/>
            <person name="Kuroki Y."/>
            <person name="Toyoda A."/>
            <person name="Suzuki Y."/>
            <person name="Hashimoto A."/>
            <person name="Yamaguchi K."/>
            <person name="Sugano A."/>
            <person name="Kohara Y."/>
            <person name="Fujiyama A."/>
            <person name="Anterola A."/>
            <person name="Aoki S."/>
            <person name="Ashton N."/>
            <person name="Barbazuk W.B."/>
            <person name="Barker E."/>
            <person name="Bennetzen J."/>
            <person name="Bezanilla M."/>
            <person name="Blankenship R."/>
            <person name="Cho S.H."/>
            <person name="Dutcher S."/>
            <person name="Estelle M."/>
            <person name="Fawcett J.A."/>
            <person name="Gundlach H."/>
            <person name="Hanada K."/>
            <person name="Heyl A."/>
            <person name="Hicks K.A."/>
            <person name="Hugh J."/>
            <person name="Lohr M."/>
            <person name="Mayer K."/>
            <person name="Melkozernov A."/>
            <person name="Murata T."/>
            <person name="Nelson D."/>
            <person name="Pils B."/>
            <person name="Prigge M."/>
            <person name="Reiss B."/>
            <person name="Renner T."/>
            <person name="Rombauts S."/>
            <person name="Rushton P."/>
            <person name="Sanderfoot A."/>
            <person name="Schween G."/>
            <person name="Shiu S.-H."/>
            <person name="Stueber K."/>
            <person name="Theodoulou F.L."/>
            <person name="Tu H."/>
            <person name="Van de Peer Y."/>
            <person name="Verrier P.J."/>
            <person name="Waters E."/>
            <person name="Wood A."/>
            <person name="Yang L."/>
            <person name="Cove D."/>
            <person name="Cuming A."/>
            <person name="Hasebe M."/>
            <person name="Lucas S."/>
            <person name="Mishler D.B."/>
            <person name="Reski R."/>
            <person name="Grigoriev I."/>
            <person name="Quatrano R.S."/>
            <person name="Boore J.L."/>
        </authorList>
    </citation>
    <scope>NUCLEOTIDE SEQUENCE [LARGE SCALE GENOMIC DNA]</scope>
    <source>
        <strain evidence="2 3">cv. Gransden 2004</strain>
    </source>
</reference>
<evidence type="ECO:0008006" key="4">
    <source>
        <dbReference type="Google" id="ProtNLM"/>
    </source>
</evidence>
<feature type="chain" id="PRO_5029771167" description="Secreted protein" evidence="1">
    <location>
        <begin position="19"/>
        <end position="69"/>
    </location>
</feature>
<dbReference type="Proteomes" id="UP000006727">
    <property type="component" value="Chromosome 27"/>
</dbReference>
<accession>A0A7I3ZGT9</accession>
<evidence type="ECO:0000256" key="1">
    <source>
        <dbReference type="SAM" id="SignalP"/>
    </source>
</evidence>
<keyword evidence="1" id="KW-0732">Signal</keyword>
<proteinExistence type="predicted"/>
<protein>
    <recommendedName>
        <fullName evidence="4">Secreted protein</fullName>
    </recommendedName>
</protein>
<feature type="signal peptide" evidence="1">
    <location>
        <begin position="1"/>
        <end position="18"/>
    </location>
</feature>
<organism evidence="2 3">
    <name type="scientific">Physcomitrium patens</name>
    <name type="common">Spreading-leaved earth moss</name>
    <name type="synonym">Physcomitrella patens</name>
    <dbReference type="NCBI Taxonomy" id="3218"/>
    <lineage>
        <taxon>Eukaryota</taxon>
        <taxon>Viridiplantae</taxon>
        <taxon>Streptophyta</taxon>
        <taxon>Embryophyta</taxon>
        <taxon>Bryophyta</taxon>
        <taxon>Bryophytina</taxon>
        <taxon>Bryopsida</taxon>
        <taxon>Funariidae</taxon>
        <taxon>Funariales</taxon>
        <taxon>Funariaceae</taxon>
        <taxon>Physcomitrium</taxon>
    </lineage>
</organism>
<dbReference type="EnsemblPlants" id="Pp3c27_2597V3.1">
    <property type="protein sequence ID" value="PAC:32952195.CDS.1"/>
    <property type="gene ID" value="Pp3c27_2597"/>
</dbReference>
<reference evidence="2 3" key="2">
    <citation type="journal article" date="2018" name="Plant J.">
        <title>The Physcomitrella patens chromosome-scale assembly reveals moss genome structure and evolution.</title>
        <authorList>
            <person name="Lang D."/>
            <person name="Ullrich K.K."/>
            <person name="Murat F."/>
            <person name="Fuchs J."/>
            <person name="Jenkins J."/>
            <person name="Haas F.B."/>
            <person name="Piednoel M."/>
            <person name="Gundlach H."/>
            <person name="Van Bel M."/>
            <person name="Meyberg R."/>
            <person name="Vives C."/>
            <person name="Morata J."/>
            <person name="Symeonidi A."/>
            <person name="Hiss M."/>
            <person name="Muchero W."/>
            <person name="Kamisugi Y."/>
            <person name="Saleh O."/>
            <person name="Blanc G."/>
            <person name="Decker E.L."/>
            <person name="van Gessel N."/>
            <person name="Grimwood J."/>
            <person name="Hayes R.D."/>
            <person name="Graham S.W."/>
            <person name="Gunter L.E."/>
            <person name="McDaniel S.F."/>
            <person name="Hoernstein S.N.W."/>
            <person name="Larsson A."/>
            <person name="Li F.W."/>
            <person name="Perroud P.F."/>
            <person name="Phillips J."/>
            <person name="Ranjan P."/>
            <person name="Rokshar D.S."/>
            <person name="Rothfels C.J."/>
            <person name="Schneider L."/>
            <person name="Shu S."/>
            <person name="Stevenson D.W."/>
            <person name="Thummler F."/>
            <person name="Tillich M."/>
            <person name="Villarreal Aguilar J.C."/>
            <person name="Widiez T."/>
            <person name="Wong G.K."/>
            <person name="Wymore A."/>
            <person name="Zhang Y."/>
            <person name="Zimmer A.D."/>
            <person name="Quatrano R.S."/>
            <person name="Mayer K.F.X."/>
            <person name="Goodstein D."/>
            <person name="Casacuberta J.M."/>
            <person name="Vandepoele K."/>
            <person name="Reski R."/>
            <person name="Cuming A.C."/>
            <person name="Tuskan G.A."/>
            <person name="Maumus F."/>
            <person name="Salse J."/>
            <person name="Schmutz J."/>
            <person name="Rensing S.A."/>
        </authorList>
    </citation>
    <scope>NUCLEOTIDE SEQUENCE [LARGE SCALE GENOMIC DNA]</scope>
    <source>
        <strain evidence="2 3">cv. Gransden 2004</strain>
    </source>
</reference>
<dbReference type="InParanoid" id="A0A7I3ZGT9"/>
<dbReference type="Gramene" id="Pp3c27_2597V3.1">
    <property type="protein sequence ID" value="PAC:32952195.CDS.1"/>
    <property type="gene ID" value="Pp3c27_2597"/>
</dbReference>
<sequence>MWVGDGLVLLGLLRVGSYFQGDSYHKHSLRFASCLRNPELSKLFIAQKAGCKFRIGELNYHFRFCSEQV</sequence>
<evidence type="ECO:0000313" key="3">
    <source>
        <dbReference type="Proteomes" id="UP000006727"/>
    </source>
</evidence>
<dbReference type="EMBL" id="ABEU02000027">
    <property type="status" value="NOT_ANNOTATED_CDS"/>
    <property type="molecule type" value="Genomic_DNA"/>
</dbReference>
<keyword evidence="3" id="KW-1185">Reference proteome</keyword>
<dbReference type="AlphaFoldDB" id="A0A7I3ZGT9"/>
<evidence type="ECO:0000313" key="2">
    <source>
        <dbReference type="EnsemblPlants" id="PAC:32952195.CDS.1"/>
    </source>
</evidence>
<name>A0A7I3ZGT9_PHYPA</name>
<reference evidence="2" key="3">
    <citation type="submission" date="2020-12" db="UniProtKB">
        <authorList>
            <consortium name="EnsemblPlants"/>
        </authorList>
    </citation>
    <scope>IDENTIFICATION</scope>
</reference>